<feature type="chain" id="PRO_5046139422" evidence="1">
    <location>
        <begin position="29"/>
        <end position="457"/>
    </location>
</feature>
<organism evidence="3 4">
    <name type="scientific">Roseicyclus marinus</name>
    <dbReference type="NCBI Taxonomy" id="2161673"/>
    <lineage>
        <taxon>Bacteria</taxon>
        <taxon>Pseudomonadati</taxon>
        <taxon>Pseudomonadota</taxon>
        <taxon>Alphaproteobacteria</taxon>
        <taxon>Rhodobacterales</taxon>
        <taxon>Roseobacteraceae</taxon>
        <taxon>Roseicyclus</taxon>
    </lineage>
</organism>
<dbReference type="PANTHER" id="PTHR34512:SF30">
    <property type="entry name" value="OUTER MEMBRANE PROTEIN ASSEMBLY FACTOR BAMB"/>
    <property type="match status" value="1"/>
</dbReference>
<dbReference type="KEGG" id="rmai:MACH21_12680"/>
<dbReference type="AlphaFoldDB" id="A0AA48HS78"/>
<feature type="domain" description="Pyrrolo-quinoline quinone repeat" evidence="2">
    <location>
        <begin position="139"/>
        <end position="374"/>
    </location>
</feature>
<dbReference type="EMBL" id="AP027266">
    <property type="protein sequence ID" value="BDW85091.1"/>
    <property type="molecule type" value="Genomic_DNA"/>
</dbReference>
<gene>
    <name evidence="3" type="ORF">MACH21_12680</name>
</gene>
<dbReference type="RefSeq" id="WP_338275555.1">
    <property type="nucleotide sequence ID" value="NZ_AP027266.1"/>
</dbReference>
<dbReference type="InterPro" id="IPR015943">
    <property type="entry name" value="WD40/YVTN_repeat-like_dom_sf"/>
</dbReference>
<evidence type="ECO:0000259" key="2">
    <source>
        <dbReference type="Pfam" id="PF13360"/>
    </source>
</evidence>
<dbReference type="InterPro" id="IPR002372">
    <property type="entry name" value="PQQ_rpt_dom"/>
</dbReference>
<dbReference type="Gene3D" id="2.130.10.10">
    <property type="entry name" value="YVTN repeat-like/Quinoprotein amine dehydrogenase"/>
    <property type="match status" value="1"/>
</dbReference>
<dbReference type="Proteomes" id="UP001337723">
    <property type="component" value="Chromosome"/>
</dbReference>
<proteinExistence type="predicted"/>
<evidence type="ECO:0000313" key="3">
    <source>
        <dbReference type="EMBL" id="BDW85091.1"/>
    </source>
</evidence>
<dbReference type="SMART" id="SM00564">
    <property type="entry name" value="PQQ"/>
    <property type="match status" value="5"/>
</dbReference>
<keyword evidence="1" id="KW-0732">Signal</keyword>
<feature type="signal peptide" evidence="1">
    <location>
        <begin position="1"/>
        <end position="28"/>
    </location>
</feature>
<evidence type="ECO:0000256" key="1">
    <source>
        <dbReference type="SAM" id="SignalP"/>
    </source>
</evidence>
<dbReference type="Pfam" id="PF13360">
    <property type="entry name" value="PQQ_2"/>
    <property type="match status" value="1"/>
</dbReference>
<name>A0AA48HS78_9RHOB</name>
<evidence type="ECO:0000313" key="4">
    <source>
        <dbReference type="Proteomes" id="UP001337723"/>
    </source>
</evidence>
<protein>
    <submittedName>
        <fullName evidence="3">Pyrrolo-quinoline quinone</fullName>
    </submittedName>
</protein>
<dbReference type="SUPFAM" id="SSF50998">
    <property type="entry name" value="Quinoprotein alcohol dehydrogenase-like"/>
    <property type="match status" value="1"/>
</dbReference>
<sequence>MSVRKGRVSTHRFARIAVLGVLPALVLAACERDTVLPGERFGTRTALEATLPGEDGRAAASDLVSTDAPRAISLPSPTRLADWPSRGYSAANRLPHGTLSANPAEIWATSIGSGNSRRNRIAADPVAGGGLVYTIDSGSQLQATSLAGGAPAWITSLVPDFDRGANASGGGLALAGDRLYATTPYGEIVALDAATGAVIWRQRLGTVLGAPTVSGGLVYVVGRNSEAWALDADDGRQRWRIPSSDVPSVLVGGSAPAVADGRAIFPFPSGEIVAAMPNTGVALWNSFVAGGRLGTAYAGINDITSDPVIVGGTIYAGNQAGRVVAMNARTGTRSWTATEGAYSPVVVAGDAVFFVSDRNELIRLDATDGSRVWGTELPLYQRDRPRRREAVFTHYGPVLAGGRLVVASGDGLIRFFSPESGDLTGTMELRSGAAAHPILVEDMLLVVSEDGRLHAYR</sequence>
<accession>A0AA48HS78</accession>
<dbReference type="InterPro" id="IPR018391">
    <property type="entry name" value="PQQ_b-propeller_rpt"/>
</dbReference>
<keyword evidence="4" id="KW-1185">Reference proteome</keyword>
<dbReference type="PANTHER" id="PTHR34512">
    <property type="entry name" value="CELL SURFACE PROTEIN"/>
    <property type="match status" value="1"/>
</dbReference>
<dbReference type="PROSITE" id="PS51257">
    <property type="entry name" value="PROKAR_LIPOPROTEIN"/>
    <property type="match status" value="1"/>
</dbReference>
<reference evidence="3 4" key="1">
    <citation type="submission" date="2023-01" db="EMBL/GenBank/DDBJ databases">
        <title>Complete genome sequence of Roseicyclus marinus strain Dej080120_10.</title>
        <authorList>
            <person name="Ueki S."/>
            <person name="Maruyama F."/>
        </authorList>
    </citation>
    <scope>NUCLEOTIDE SEQUENCE [LARGE SCALE GENOMIC DNA]</scope>
    <source>
        <strain evidence="3 4">Dej080120_10</strain>
    </source>
</reference>
<dbReference type="InterPro" id="IPR011047">
    <property type="entry name" value="Quinoprotein_ADH-like_sf"/>
</dbReference>